<evidence type="ECO:0000313" key="3">
    <source>
        <dbReference type="EMBL" id="KUP96272.1"/>
    </source>
</evidence>
<dbReference type="Proteomes" id="UP000074382">
    <property type="component" value="Unassembled WGS sequence"/>
</dbReference>
<sequence>MGSAMTTFRQPVSHVLGWAWVVISVFLLVDLVVRGTDFRAVVSGAVLLVTVGAVYVLAVRPKVVATEEGVRLVNPLREVFVPWADFTWADVTDVLRVHAGDQVFRSWSLRENKRAEVRRNLRRLNGFGEEKDDPRELRPTERVARTLRSEAERHKARLAAGGASTGPTVVWSPDAVAALAVPVALWLASLALL</sequence>
<reference evidence="4" key="1">
    <citation type="journal article" date="2017" name="Acta Aliment.">
        <title>Plant polysaccharide degrading enzyme system of Thermpbifida cellulosilytica TB100 revealed by de novo genome project data.</title>
        <authorList>
            <person name="Toth A."/>
            <person name="Baka E."/>
            <person name="Luzics S."/>
            <person name="Bata-Vidacs I."/>
            <person name="Nagy I."/>
            <person name="Balint B."/>
            <person name="Herceg R."/>
            <person name="Olasz F."/>
            <person name="Wilk T."/>
            <person name="Nagy T."/>
            <person name="Kriszt B."/>
            <person name="Nagy I."/>
            <person name="Kukolya J."/>
        </authorList>
    </citation>
    <scope>NUCLEOTIDE SEQUENCE [LARGE SCALE GENOMIC DNA]</scope>
    <source>
        <strain evidence="4">TB100</strain>
    </source>
</reference>
<keyword evidence="4" id="KW-1185">Reference proteome</keyword>
<keyword evidence="1" id="KW-0472">Membrane</keyword>
<keyword evidence="1" id="KW-0812">Transmembrane</keyword>
<name>A0A147KG75_THECS</name>
<dbReference type="STRING" id="665004.AC529_13315"/>
<evidence type="ECO:0000313" key="4">
    <source>
        <dbReference type="Proteomes" id="UP000074382"/>
    </source>
</evidence>
<feature type="domain" description="Low molecular weight protein antigen 6 PH" evidence="2">
    <location>
        <begin position="60"/>
        <end position="87"/>
    </location>
</feature>
<organism evidence="3 4">
    <name type="scientific">Thermobifida cellulosilytica TB100</name>
    <dbReference type="NCBI Taxonomy" id="665004"/>
    <lineage>
        <taxon>Bacteria</taxon>
        <taxon>Bacillati</taxon>
        <taxon>Actinomycetota</taxon>
        <taxon>Actinomycetes</taxon>
        <taxon>Streptosporangiales</taxon>
        <taxon>Nocardiopsidaceae</taxon>
        <taxon>Thermobifida</taxon>
    </lineage>
</organism>
<dbReference type="Pfam" id="PF10756">
    <property type="entry name" value="bPH_6"/>
    <property type="match status" value="1"/>
</dbReference>
<comment type="caution">
    <text evidence="3">The sequence shown here is derived from an EMBL/GenBank/DDBJ whole genome shotgun (WGS) entry which is preliminary data.</text>
</comment>
<accession>A0A147KG75</accession>
<dbReference type="PATRIC" id="fig|665004.4.peg.4175"/>
<dbReference type="AlphaFoldDB" id="A0A147KG75"/>
<protein>
    <recommendedName>
        <fullName evidence="2">Low molecular weight protein antigen 6 PH domain-containing protein</fullName>
    </recommendedName>
</protein>
<keyword evidence="1" id="KW-1133">Transmembrane helix</keyword>
<gene>
    <name evidence="3" type="ORF">AC529_13315</name>
</gene>
<feature type="transmembrane region" description="Helical" evidence="1">
    <location>
        <begin position="15"/>
        <end position="33"/>
    </location>
</feature>
<dbReference type="EMBL" id="LGEM01000097">
    <property type="protein sequence ID" value="KUP96272.1"/>
    <property type="molecule type" value="Genomic_DNA"/>
</dbReference>
<evidence type="ECO:0000259" key="2">
    <source>
        <dbReference type="Pfam" id="PF10756"/>
    </source>
</evidence>
<dbReference type="InterPro" id="IPR019692">
    <property type="entry name" value="CFP-6_PH"/>
</dbReference>
<proteinExistence type="predicted"/>
<evidence type="ECO:0000256" key="1">
    <source>
        <dbReference type="SAM" id="Phobius"/>
    </source>
</evidence>
<feature type="transmembrane region" description="Helical" evidence="1">
    <location>
        <begin position="40"/>
        <end position="58"/>
    </location>
</feature>